<reference evidence="1 2" key="1">
    <citation type="submission" date="2022-10" db="EMBL/GenBank/DDBJ databases">
        <title>Identification of biosynthetic pathway for the production of the potent trypsin inhibitor radiosumin.</title>
        <authorList>
            <person name="Fewer D.P."/>
            <person name="Delbaje E."/>
            <person name="Ouyang X."/>
            <person name="Agostino P.D."/>
            <person name="Wahlsten M."/>
            <person name="Jokela J."/>
            <person name="Permi P."/>
            <person name="Haapaniemi E."/>
            <person name="Koistinen H."/>
        </authorList>
    </citation>
    <scope>NUCLEOTIDE SEQUENCE [LARGE SCALE GENOMIC DNA]</scope>
    <source>
        <strain evidence="1 2">NIES-515</strain>
    </source>
</reference>
<evidence type="ECO:0000313" key="2">
    <source>
        <dbReference type="Proteomes" id="UP001526143"/>
    </source>
</evidence>
<proteinExistence type="predicted"/>
<protein>
    <submittedName>
        <fullName evidence="1">Uncharacterized protein</fullName>
    </submittedName>
</protein>
<evidence type="ECO:0000313" key="1">
    <source>
        <dbReference type="EMBL" id="MCV3214308.1"/>
    </source>
</evidence>
<dbReference type="Proteomes" id="UP001526143">
    <property type="component" value="Unassembled WGS sequence"/>
</dbReference>
<sequence length="47" mass="5596">MRIIPCSSSDRSYRLPPQYPDSEWYMLGWHDRDYQLAIGFTSAHSNF</sequence>
<gene>
    <name evidence="1" type="ORF">OGM63_12425</name>
</gene>
<organism evidence="1 2">
    <name type="scientific">Plectonema radiosum NIES-515</name>
    <dbReference type="NCBI Taxonomy" id="2986073"/>
    <lineage>
        <taxon>Bacteria</taxon>
        <taxon>Bacillati</taxon>
        <taxon>Cyanobacteriota</taxon>
        <taxon>Cyanophyceae</taxon>
        <taxon>Oscillatoriophycideae</taxon>
        <taxon>Oscillatoriales</taxon>
        <taxon>Microcoleaceae</taxon>
        <taxon>Plectonema</taxon>
    </lineage>
</organism>
<accession>A0ABT3AYV6</accession>
<keyword evidence="2" id="KW-1185">Reference proteome</keyword>
<comment type="caution">
    <text evidence="1">The sequence shown here is derived from an EMBL/GenBank/DDBJ whole genome shotgun (WGS) entry which is preliminary data.</text>
</comment>
<dbReference type="EMBL" id="JAOWRF010000184">
    <property type="protein sequence ID" value="MCV3214308.1"/>
    <property type="molecule type" value="Genomic_DNA"/>
</dbReference>
<name>A0ABT3AYV6_9CYAN</name>